<gene>
    <name evidence="2" type="ORF">BU26DRAFT_607309</name>
</gene>
<dbReference type="RefSeq" id="XP_033681032.1">
    <property type="nucleotide sequence ID" value="XM_033835740.1"/>
</dbReference>
<reference evidence="2" key="1">
    <citation type="journal article" date="2020" name="Stud. Mycol.">
        <title>101 Dothideomycetes genomes: a test case for predicting lifestyles and emergence of pathogens.</title>
        <authorList>
            <person name="Haridas S."/>
            <person name="Albert R."/>
            <person name="Binder M."/>
            <person name="Bloem J."/>
            <person name="Labutti K."/>
            <person name="Salamov A."/>
            <person name="Andreopoulos B."/>
            <person name="Baker S."/>
            <person name="Barry K."/>
            <person name="Bills G."/>
            <person name="Bluhm B."/>
            <person name="Cannon C."/>
            <person name="Castanera R."/>
            <person name="Culley D."/>
            <person name="Daum C."/>
            <person name="Ezra D."/>
            <person name="Gonzalez J."/>
            <person name="Henrissat B."/>
            <person name="Kuo A."/>
            <person name="Liang C."/>
            <person name="Lipzen A."/>
            <person name="Lutzoni F."/>
            <person name="Magnuson J."/>
            <person name="Mondo S."/>
            <person name="Nolan M."/>
            <person name="Ohm R."/>
            <person name="Pangilinan J."/>
            <person name="Park H.-J."/>
            <person name="Ramirez L."/>
            <person name="Alfaro M."/>
            <person name="Sun H."/>
            <person name="Tritt A."/>
            <person name="Yoshinaga Y."/>
            <person name="Zwiers L.-H."/>
            <person name="Turgeon B."/>
            <person name="Goodwin S."/>
            <person name="Spatafora J."/>
            <person name="Crous P."/>
            <person name="Grigoriev I."/>
        </authorList>
    </citation>
    <scope>NUCLEOTIDE SEQUENCE</scope>
    <source>
        <strain evidence="2">CBS 122368</strain>
    </source>
</reference>
<evidence type="ECO:0000256" key="1">
    <source>
        <dbReference type="SAM" id="MobiDB-lite"/>
    </source>
</evidence>
<proteinExistence type="predicted"/>
<keyword evidence="3" id="KW-1185">Reference proteome</keyword>
<organism evidence="2 3">
    <name type="scientific">Trematosphaeria pertusa</name>
    <dbReference type="NCBI Taxonomy" id="390896"/>
    <lineage>
        <taxon>Eukaryota</taxon>
        <taxon>Fungi</taxon>
        <taxon>Dikarya</taxon>
        <taxon>Ascomycota</taxon>
        <taxon>Pezizomycotina</taxon>
        <taxon>Dothideomycetes</taxon>
        <taxon>Pleosporomycetidae</taxon>
        <taxon>Pleosporales</taxon>
        <taxon>Massarineae</taxon>
        <taxon>Trematosphaeriaceae</taxon>
        <taxon>Trematosphaeria</taxon>
    </lineage>
</organism>
<accession>A0A6A6I7I0</accession>
<dbReference type="Proteomes" id="UP000800094">
    <property type="component" value="Unassembled WGS sequence"/>
</dbReference>
<evidence type="ECO:0000313" key="2">
    <source>
        <dbReference type="EMBL" id="KAF2246028.1"/>
    </source>
</evidence>
<dbReference type="EMBL" id="ML987199">
    <property type="protein sequence ID" value="KAF2246028.1"/>
    <property type="molecule type" value="Genomic_DNA"/>
</dbReference>
<protein>
    <submittedName>
        <fullName evidence="2">Uncharacterized protein</fullName>
    </submittedName>
</protein>
<name>A0A6A6I7I0_9PLEO</name>
<feature type="compositionally biased region" description="Basic and acidic residues" evidence="1">
    <location>
        <begin position="161"/>
        <end position="174"/>
    </location>
</feature>
<sequence length="275" mass="31433">MANRAGKRPQAPKSWKDQLEDLIQNAVLRAEALKIAYPKSFASFQDAERYVKDSCEERWFRYGLEAATAKSVRMDVEGKVHRRVVNRAYDAEQFTIDANPKADAWSTSDKYSANVEPVLALLKQWPETFPSLKKAAAYVRGVCEGRRFKFYIPAATEKDRKRGLSPEDKLEPRIEVSPPSRPSRSRSRPGVPTHGKVDMDSVDRTAQYLEARFALAESMLAVAFPKHWQPESEMHIQEEDHVEEELDIEDEAQIQDKEFQELAGTTRRGSFTWGV</sequence>
<feature type="region of interest" description="Disordered" evidence="1">
    <location>
        <begin position="161"/>
        <end position="198"/>
    </location>
</feature>
<dbReference type="GeneID" id="54589070"/>
<evidence type="ECO:0000313" key="3">
    <source>
        <dbReference type="Proteomes" id="UP000800094"/>
    </source>
</evidence>
<dbReference type="AlphaFoldDB" id="A0A6A6I7I0"/>